<dbReference type="OrthoDB" id="6630702at2759"/>
<keyword evidence="2" id="KW-1185">Reference proteome</keyword>
<comment type="caution">
    <text evidence="1">The sequence shown here is derived from an EMBL/GenBank/DDBJ whole genome shotgun (WGS) entry which is preliminary data.</text>
</comment>
<sequence>MEALKGQLYIITDTDTHYYQLQLFHGEKNFSNTPLQYFSCFFDDELMQHIVEHTILYSILNLMSIIHLPNSRSFWNPIIGNRIIQDTMDYLKRKFQTISLEENLSIDEQLCLTKARSFLKQYLPLKPHKWPVGVQHFRSKWNIWFYDWKIIQKNA</sequence>
<reference evidence="1 2" key="1">
    <citation type="submission" date="2019-08" db="EMBL/GenBank/DDBJ databases">
        <title>Whole genome of Aphis craccivora.</title>
        <authorList>
            <person name="Voronova N.V."/>
            <person name="Shulinski R.S."/>
            <person name="Bandarenka Y.V."/>
            <person name="Zhorov D.G."/>
            <person name="Warner D."/>
        </authorList>
    </citation>
    <scope>NUCLEOTIDE SEQUENCE [LARGE SCALE GENOMIC DNA]</scope>
    <source>
        <strain evidence="1">180601</strain>
        <tissue evidence="1">Whole Body</tissue>
    </source>
</reference>
<organism evidence="1 2">
    <name type="scientific">Aphis craccivora</name>
    <name type="common">Cowpea aphid</name>
    <dbReference type="NCBI Taxonomy" id="307492"/>
    <lineage>
        <taxon>Eukaryota</taxon>
        <taxon>Metazoa</taxon>
        <taxon>Ecdysozoa</taxon>
        <taxon>Arthropoda</taxon>
        <taxon>Hexapoda</taxon>
        <taxon>Insecta</taxon>
        <taxon>Pterygota</taxon>
        <taxon>Neoptera</taxon>
        <taxon>Paraneoptera</taxon>
        <taxon>Hemiptera</taxon>
        <taxon>Sternorrhyncha</taxon>
        <taxon>Aphidomorpha</taxon>
        <taxon>Aphidoidea</taxon>
        <taxon>Aphididae</taxon>
        <taxon>Aphidini</taxon>
        <taxon>Aphis</taxon>
        <taxon>Aphis</taxon>
    </lineage>
</organism>
<name>A0A6G0VRZ5_APHCR</name>
<dbReference type="Proteomes" id="UP000478052">
    <property type="component" value="Unassembled WGS sequence"/>
</dbReference>
<dbReference type="PANTHER" id="PTHR47272">
    <property type="entry name" value="DDE_TNP_1_7 DOMAIN-CONTAINING PROTEIN"/>
    <property type="match status" value="1"/>
</dbReference>
<dbReference type="EMBL" id="VUJU01013689">
    <property type="protein sequence ID" value="KAF0703992.1"/>
    <property type="molecule type" value="Genomic_DNA"/>
</dbReference>
<protein>
    <submittedName>
        <fullName evidence="1">PiggyBac transposable element-derived protein 3-like</fullName>
    </submittedName>
</protein>
<dbReference type="PANTHER" id="PTHR47272:SF1">
    <property type="entry name" value="PIGGYBAC TRANSPOSABLE ELEMENT-DERIVED PROTEIN 3-LIKE"/>
    <property type="match status" value="1"/>
</dbReference>
<dbReference type="AlphaFoldDB" id="A0A6G0VRZ5"/>
<evidence type="ECO:0000313" key="1">
    <source>
        <dbReference type="EMBL" id="KAF0703992.1"/>
    </source>
</evidence>
<evidence type="ECO:0000313" key="2">
    <source>
        <dbReference type="Proteomes" id="UP000478052"/>
    </source>
</evidence>
<proteinExistence type="predicted"/>
<accession>A0A6G0VRZ5</accession>
<gene>
    <name evidence="1" type="ORF">FWK35_00031978</name>
</gene>